<gene>
    <name evidence="2" type="ORF">TCM_036304</name>
</gene>
<feature type="domain" description="O-acyltransferase WSD1 C-terminal" evidence="1">
    <location>
        <begin position="518"/>
        <end position="570"/>
    </location>
</feature>
<evidence type="ECO:0000313" key="3">
    <source>
        <dbReference type="Proteomes" id="UP000026915"/>
    </source>
</evidence>
<dbReference type="GO" id="GO:0005886">
    <property type="term" value="C:plasma membrane"/>
    <property type="evidence" value="ECO:0000318"/>
    <property type="project" value="GO_Central"/>
</dbReference>
<dbReference type="HOGENOM" id="CLU_027831_0_0_1"/>
<proteinExistence type="predicted"/>
<name>A0A061FKE1_THECC</name>
<dbReference type="PANTHER" id="PTHR31650">
    <property type="entry name" value="O-ACYLTRANSFERASE (WSD1-LIKE) FAMILY PROTEIN"/>
    <property type="match status" value="1"/>
</dbReference>
<dbReference type="Pfam" id="PF06974">
    <property type="entry name" value="WS_DGAT_C"/>
    <property type="match status" value="2"/>
</dbReference>
<dbReference type="GO" id="GO:0008374">
    <property type="term" value="F:O-acyltransferase activity"/>
    <property type="evidence" value="ECO:0000318"/>
    <property type="project" value="GO_Central"/>
</dbReference>
<dbReference type="InterPro" id="IPR009721">
    <property type="entry name" value="O-acyltransferase_WSD1_C"/>
</dbReference>
<dbReference type="InterPro" id="IPR045034">
    <property type="entry name" value="O-acyltransferase_WSD1-like"/>
</dbReference>
<dbReference type="Proteomes" id="UP000026915">
    <property type="component" value="Chromosome 8"/>
</dbReference>
<protein>
    <submittedName>
        <fullName evidence="2">O-acyltransferase family protein</fullName>
    </submittedName>
</protein>
<dbReference type="GO" id="GO:0019432">
    <property type="term" value="P:triglyceride biosynthetic process"/>
    <property type="evidence" value="ECO:0000318"/>
    <property type="project" value="GO_Central"/>
</dbReference>
<dbReference type="eggNOG" id="ENOG502S35Q">
    <property type="taxonomic scope" value="Eukaryota"/>
</dbReference>
<dbReference type="AlphaFoldDB" id="A0A061FKE1"/>
<organism evidence="2 3">
    <name type="scientific">Theobroma cacao</name>
    <name type="common">Cacao</name>
    <name type="synonym">Cocoa</name>
    <dbReference type="NCBI Taxonomy" id="3641"/>
    <lineage>
        <taxon>Eukaryota</taxon>
        <taxon>Viridiplantae</taxon>
        <taxon>Streptophyta</taxon>
        <taxon>Embryophyta</taxon>
        <taxon>Tracheophyta</taxon>
        <taxon>Spermatophyta</taxon>
        <taxon>Magnoliopsida</taxon>
        <taxon>eudicotyledons</taxon>
        <taxon>Gunneridae</taxon>
        <taxon>Pentapetalae</taxon>
        <taxon>rosids</taxon>
        <taxon>malvids</taxon>
        <taxon>Malvales</taxon>
        <taxon>Malvaceae</taxon>
        <taxon>Byttnerioideae</taxon>
        <taxon>Theobroma</taxon>
    </lineage>
</organism>
<dbReference type="EMBL" id="CM001886">
    <property type="protein sequence ID" value="EOY17132.1"/>
    <property type="molecule type" value="Genomic_DNA"/>
</dbReference>
<evidence type="ECO:0000313" key="2">
    <source>
        <dbReference type="EMBL" id="EOY17132.1"/>
    </source>
</evidence>
<dbReference type="OMA" id="RNPTRFY"/>
<keyword evidence="3" id="KW-1185">Reference proteome</keyword>
<dbReference type="PANTHER" id="PTHR31650:SF38">
    <property type="entry name" value="O-ACYLTRANSFERASE WSD1-LIKE"/>
    <property type="match status" value="1"/>
</dbReference>
<feature type="domain" description="O-acyltransferase WSD1 C-terminal" evidence="1">
    <location>
        <begin position="353"/>
        <end position="491"/>
    </location>
</feature>
<dbReference type="InParanoid" id="A0A061FKE1"/>
<dbReference type="Gramene" id="EOY17132">
    <property type="protein sequence ID" value="EOY17132"/>
    <property type="gene ID" value="TCM_036304"/>
</dbReference>
<evidence type="ECO:0000259" key="1">
    <source>
        <dbReference type="Pfam" id="PF06974"/>
    </source>
</evidence>
<accession>A0A061FKE1</accession>
<reference evidence="2 3" key="1">
    <citation type="journal article" date="2013" name="Genome Biol.">
        <title>The genome sequence of the most widely cultivated cacao type and its use to identify candidate genes regulating pod color.</title>
        <authorList>
            <person name="Motamayor J.C."/>
            <person name="Mockaitis K."/>
            <person name="Schmutz J."/>
            <person name="Haiminen N."/>
            <person name="Iii D.L."/>
            <person name="Cornejo O."/>
            <person name="Findley S.D."/>
            <person name="Zheng P."/>
            <person name="Utro F."/>
            <person name="Royaert S."/>
            <person name="Saski C."/>
            <person name="Jenkins J."/>
            <person name="Podicheti R."/>
            <person name="Zhao M."/>
            <person name="Scheffler B.E."/>
            <person name="Stack J.C."/>
            <person name="Feltus F.A."/>
            <person name="Mustiga G.M."/>
            <person name="Amores F."/>
            <person name="Phillips W."/>
            <person name="Marelli J.P."/>
            <person name="May G.D."/>
            <person name="Shapiro H."/>
            <person name="Ma J."/>
            <person name="Bustamante C.D."/>
            <person name="Schnell R.J."/>
            <person name="Main D."/>
            <person name="Gilbert D."/>
            <person name="Parida L."/>
            <person name="Kuhn D.N."/>
        </authorList>
    </citation>
    <scope>NUCLEOTIDE SEQUENCE [LARGE SCALE GENOMIC DNA]</scope>
    <source>
        <strain evidence="3">cv. Matina 1-6</strain>
    </source>
</reference>
<sequence>MDIIGLRSRSHLGLKQIKVTRDMKEGQSVSGEEEEPLSPMARMFHEPDSNVKEINDALHAIPMILQTLTCSNMNSAYRQGRRVADENNGGELKWVKTEVELEKHVIIPRVDEEMASQGAADKFVEDYIANISKTKISLSIPMWDCHILNIKTSDAESVLVLLVHHSLGDGTSLMSLLISCSRKLSDLLALLTFPAMKKKQMPTTTTTTWLCFWIRLWSFFLLIWNTSVDLLVCVATLFFYKDTPTPLKPSSRRVACTPGRIMRRTFTLDDIKLVKNATNMTVNDVVLAITQAGLSRYLNRKYGKTKRNEAGRKWEDNLPNNIRLRATLFINLRSSPGIYALGEMLKKNSKAEWGNKIGYVLFPFTISLKDNLLDYIRDVKAATDRKKAYLEAKFRLLMAMVFVRFYRTKFAKFPSTTMWFSNVARPQDDITIFGNQVAYIAPSLYGQLVALTVHVVSYAKMISMVLSVDDNIISDPYQLCDDLEESLKLIKTSVVSPLVRVRLSYSRTKSRSTLVILAKFPSTTIWFSNVARPQDEITIFGNQVAYIASSVYGQPKALTIHVVSFAKKISQPVVLLAGHPVPLTPMLPRRAGADASL</sequence>